<dbReference type="EMBL" id="CAFBLS010000006">
    <property type="protein sequence ID" value="CAB4858563.1"/>
    <property type="molecule type" value="Genomic_DNA"/>
</dbReference>
<organism evidence="2">
    <name type="scientific">freshwater metagenome</name>
    <dbReference type="NCBI Taxonomy" id="449393"/>
    <lineage>
        <taxon>unclassified sequences</taxon>
        <taxon>metagenomes</taxon>
        <taxon>ecological metagenomes</taxon>
    </lineage>
</organism>
<accession>A0A6J7CU38</accession>
<gene>
    <name evidence="2" type="ORF">UFOPK3402_00085</name>
</gene>
<evidence type="ECO:0000313" key="2">
    <source>
        <dbReference type="EMBL" id="CAB4858563.1"/>
    </source>
</evidence>
<protein>
    <submittedName>
        <fullName evidence="2">Unannotated protein</fullName>
    </submittedName>
</protein>
<reference evidence="2" key="1">
    <citation type="submission" date="2020-05" db="EMBL/GenBank/DDBJ databases">
        <authorList>
            <person name="Chiriac C."/>
            <person name="Salcher M."/>
            <person name="Ghai R."/>
            <person name="Kavagutti S V."/>
        </authorList>
    </citation>
    <scope>NUCLEOTIDE SEQUENCE</scope>
</reference>
<dbReference type="InterPro" id="IPR011200">
    <property type="entry name" value="UCP012608"/>
</dbReference>
<feature type="compositionally biased region" description="Low complexity" evidence="1">
    <location>
        <begin position="351"/>
        <end position="363"/>
    </location>
</feature>
<dbReference type="Pfam" id="PF10094">
    <property type="entry name" value="DUF2332"/>
    <property type="match status" value="2"/>
</dbReference>
<dbReference type="AlphaFoldDB" id="A0A6J7CU38"/>
<proteinExistence type="predicted"/>
<feature type="region of interest" description="Disordered" evidence="1">
    <location>
        <begin position="345"/>
        <end position="370"/>
    </location>
</feature>
<sequence>MSADRPADDADVSIEHALRWQARYCLSAGSPVASLMLEAVLADLCGDRRLAEHLPERVRFGTLPGLRIMAAVHLLALERRAPAVGLHLPTLGGTPPRADPASRDAFSSDVVSALVDHADVLSASMASTPSTNETGRAALLRCALSRLEVPSPVRLREIGASAGLNLRADHLPGLQGLEIGPLPQVVDRVGCDLDPIDPTTQAGRMRLSSYVWVDDVERFERLGRAMDVARAVPASIVRADGADFVRSLDLEAGTTTVIWHSAMWVYLRPPTRQAILDAIDALSVRATPSARLAHVSWEWRADGGEPGEPFELVLRQWAGAPDDGRPTLLARGISHGTAATLVGEDAPESMPARSQAAAHAIQAPHEDDVG</sequence>
<name>A0A6J7CU38_9ZZZZ</name>
<evidence type="ECO:0000256" key="1">
    <source>
        <dbReference type="SAM" id="MobiDB-lite"/>
    </source>
</evidence>